<proteinExistence type="predicted"/>
<dbReference type="Pfam" id="PF00722">
    <property type="entry name" value="Glyco_hydro_16"/>
    <property type="match status" value="1"/>
</dbReference>
<feature type="chain" id="PRO_5046769537" description="GH16 domain-containing protein" evidence="2">
    <location>
        <begin position="21"/>
        <end position="271"/>
    </location>
</feature>
<protein>
    <recommendedName>
        <fullName evidence="3">GH16 domain-containing protein</fullName>
    </recommendedName>
</protein>
<organism evidence="4 5">
    <name type="scientific">Actinoallomurus liliacearum</name>
    <dbReference type="NCBI Taxonomy" id="1080073"/>
    <lineage>
        <taxon>Bacteria</taxon>
        <taxon>Bacillati</taxon>
        <taxon>Actinomycetota</taxon>
        <taxon>Actinomycetes</taxon>
        <taxon>Streptosporangiales</taxon>
        <taxon>Thermomonosporaceae</taxon>
        <taxon>Actinoallomurus</taxon>
    </lineage>
</organism>
<evidence type="ECO:0000313" key="4">
    <source>
        <dbReference type="EMBL" id="GAA4611620.1"/>
    </source>
</evidence>
<feature type="compositionally biased region" description="Basic and acidic residues" evidence="1">
    <location>
        <begin position="88"/>
        <end position="101"/>
    </location>
</feature>
<accession>A0ABP8TQW9</accession>
<dbReference type="EMBL" id="BAABHJ010000017">
    <property type="protein sequence ID" value="GAA4611620.1"/>
    <property type="molecule type" value="Genomic_DNA"/>
</dbReference>
<evidence type="ECO:0000313" key="5">
    <source>
        <dbReference type="Proteomes" id="UP001500212"/>
    </source>
</evidence>
<feature type="region of interest" description="Disordered" evidence="1">
    <location>
        <begin position="88"/>
        <end position="108"/>
    </location>
</feature>
<evidence type="ECO:0000256" key="1">
    <source>
        <dbReference type="SAM" id="MobiDB-lite"/>
    </source>
</evidence>
<sequence length="271" mass="29601">MHPSRRLLACAAGTAVAVGAVLTGVVASDGSSSPKASRVGYADTAARPATTVTGQAADGTAAARYKWGEPLRVENFSGKAVNKKDWELYEDPGKNKPGGEKTKRRPKQATVKNGVLTITGLANGWSEGMAWHKGIRKYGRWETRVRSTRGCGCYHPVLLLWGESRPAEVDYMEVIKSPKRNNANFFLHYGNDSQLQSNVKVDLTKWHTFAVEVTSTRVNGYLDGKRWFHTTRSAAVPRGTLAPTIQLDWFPGDGAGSGATMQVDWIKMYKA</sequence>
<dbReference type="RefSeq" id="WP_345358851.1">
    <property type="nucleotide sequence ID" value="NZ_BAABHJ010000017.1"/>
</dbReference>
<evidence type="ECO:0000256" key="2">
    <source>
        <dbReference type="SAM" id="SignalP"/>
    </source>
</evidence>
<comment type="caution">
    <text evidence="4">The sequence shown here is derived from an EMBL/GenBank/DDBJ whole genome shotgun (WGS) entry which is preliminary data.</text>
</comment>
<name>A0ABP8TQW9_9ACTN</name>
<evidence type="ECO:0000259" key="3">
    <source>
        <dbReference type="PROSITE" id="PS51762"/>
    </source>
</evidence>
<dbReference type="Proteomes" id="UP001500212">
    <property type="component" value="Unassembled WGS sequence"/>
</dbReference>
<dbReference type="PROSITE" id="PS51762">
    <property type="entry name" value="GH16_2"/>
    <property type="match status" value="1"/>
</dbReference>
<reference evidence="5" key="1">
    <citation type="journal article" date="2019" name="Int. J. Syst. Evol. Microbiol.">
        <title>The Global Catalogue of Microorganisms (GCM) 10K type strain sequencing project: providing services to taxonomists for standard genome sequencing and annotation.</title>
        <authorList>
            <consortium name="The Broad Institute Genomics Platform"/>
            <consortium name="The Broad Institute Genome Sequencing Center for Infectious Disease"/>
            <person name="Wu L."/>
            <person name="Ma J."/>
        </authorList>
    </citation>
    <scope>NUCLEOTIDE SEQUENCE [LARGE SCALE GENOMIC DNA]</scope>
    <source>
        <strain evidence="5">JCM 17938</strain>
    </source>
</reference>
<dbReference type="CDD" id="cd00413">
    <property type="entry name" value="Glyco_hydrolase_16"/>
    <property type="match status" value="1"/>
</dbReference>
<dbReference type="Gene3D" id="2.60.120.200">
    <property type="match status" value="1"/>
</dbReference>
<dbReference type="SUPFAM" id="SSF49899">
    <property type="entry name" value="Concanavalin A-like lectins/glucanases"/>
    <property type="match status" value="1"/>
</dbReference>
<keyword evidence="5" id="KW-1185">Reference proteome</keyword>
<dbReference type="InterPro" id="IPR013320">
    <property type="entry name" value="ConA-like_dom_sf"/>
</dbReference>
<feature type="domain" description="GH16" evidence="3">
    <location>
        <begin position="26"/>
        <end position="271"/>
    </location>
</feature>
<dbReference type="InterPro" id="IPR000757">
    <property type="entry name" value="Beta-glucanase-like"/>
</dbReference>
<gene>
    <name evidence="4" type="ORF">GCM10023195_49330</name>
</gene>
<keyword evidence="2" id="KW-0732">Signal</keyword>
<feature type="signal peptide" evidence="2">
    <location>
        <begin position="1"/>
        <end position="20"/>
    </location>
</feature>